<evidence type="ECO:0000256" key="2">
    <source>
        <dbReference type="ARBA" id="ARBA00022448"/>
    </source>
</evidence>
<gene>
    <name evidence="7" type="ORF">DFR27_0244</name>
</gene>
<keyword evidence="3 6" id="KW-0812">Transmembrane</keyword>
<feature type="transmembrane region" description="Helical" evidence="6">
    <location>
        <begin position="114"/>
        <end position="133"/>
    </location>
</feature>
<dbReference type="PANTHER" id="PTHR19432:SF35">
    <property type="entry name" value="SOLUTE CARRIER FAMILY 45 MEMBER 3 ISOFORM X1"/>
    <property type="match status" value="1"/>
</dbReference>
<dbReference type="RefSeq" id="WP_121875637.1">
    <property type="nucleotide sequence ID" value="NZ_REFJ01000001.1"/>
</dbReference>
<dbReference type="Pfam" id="PF07690">
    <property type="entry name" value="MFS_1"/>
    <property type="match status" value="1"/>
</dbReference>
<dbReference type="GO" id="GO:0008506">
    <property type="term" value="F:sucrose:proton symporter activity"/>
    <property type="evidence" value="ECO:0007669"/>
    <property type="project" value="TreeGrafter"/>
</dbReference>
<dbReference type="Proteomes" id="UP000267187">
    <property type="component" value="Unassembled WGS sequence"/>
</dbReference>
<dbReference type="InterPro" id="IPR011701">
    <property type="entry name" value="MFS"/>
</dbReference>
<keyword evidence="8" id="KW-1185">Reference proteome</keyword>
<feature type="transmembrane region" description="Helical" evidence="6">
    <location>
        <begin position="380"/>
        <end position="402"/>
    </location>
</feature>
<dbReference type="GO" id="GO:0016020">
    <property type="term" value="C:membrane"/>
    <property type="evidence" value="ECO:0007669"/>
    <property type="project" value="UniProtKB-SubCell"/>
</dbReference>
<feature type="transmembrane region" description="Helical" evidence="6">
    <location>
        <begin position="154"/>
        <end position="175"/>
    </location>
</feature>
<organism evidence="7 8">
    <name type="scientific">Umboniibacter marinipuniceus</name>
    <dbReference type="NCBI Taxonomy" id="569599"/>
    <lineage>
        <taxon>Bacteria</taxon>
        <taxon>Pseudomonadati</taxon>
        <taxon>Pseudomonadota</taxon>
        <taxon>Gammaproteobacteria</taxon>
        <taxon>Cellvibrionales</taxon>
        <taxon>Cellvibrionaceae</taxon>
        <taxon>Umboniibacter</taxon>
    </lineage>
</organism>
<keyword evidence="2" id="KW-0813">Transport</keyword>
<accession>A0A3M0ACM6</accession>
<feature type="transmembrane region" description="Helical" evidence="6">
    <location>
        <begin position="414"/>
        <end position="437"/>
    </location>
</feature>
<name>A0A3M0ACM6_9GAMM</name>
<evidence type="ECO:0000256" key="6">
    <source>
        <dbReference type="SAM" id="Phobius"/>
    </source>
</evidence>
<feature type="transmembrane region" description="Helical" evidence="6">
    <location>
        <begin position="12"/>
        <end position="38"/>
    </location>
</feature>
<dbReference type="EMBL" id="REFJ01000001">
    <property type="protein sequence ID" value="RMA82296.1"/>
    <property type="molecule type" value="Genomic_DNA"/>
</dbReference>
<proteinExistence type="predicted"/>
<evidence type="ECO:0000313" key="7">
    <source>
        <dbReference type="EMBL" id="RMA82296.1"/>
    </source>
</evidence>
<feature type="transmembrane region" description="Helical" evidence="6">
    <location>
        <begin position="181"/>
        <end position="200"/>
    </location>
</feature>
<feature type="transmembrane region" description="Helical" evidence="6">
    <location>
        <begin position="50"/>
        <end position="71"/>
    </location>
</feature>
<dbReference type="Gene3D" id="1.20.1250.20">
    <property type="entry name" value="MFS general substrate transporter like domains"/>
    <property type="match status" value="2"/>
</dbReference>
<keyword evidence="5 6" id="KW-0472">Membrane</keyword>
<comment type="subcellular location">
    <subcellularLocation>
        <location evidence="1">Membrane</location>
        <topology evidence="1">Multi-pass membrane protein</topology>
    </subcellularLocation>
</comment>
<feature type="transmembrane region" description="Helical" evidence="6">
    <location>
        <begin position="251"/>
        <end position="270"/>
    </location>
</feature>
<evidence type="ECO:0000313" key="8">
    <source>
        <dbReference type="Proteomes" id="UP000267187"/>
    </source>
</evidence>
<feature type="transmembrane region" description="Helical" evidence="6">
    <location>
        <begin position="353"/>
        <end position="374"/>
    </location>
</feature>
<feature type="transmembrane region" description="Helical" evidence="6">
    <location>
        <begin position="324"/>
        <end position="346"/>
    </location>
</feature>
<feature type="transmembrane region" description="Helical" evidence="6">
    <location>
        <begin position="83"/>
        <end position="102"/>
    </location>
</feature>
<feature type="transmembrane region" description="Helical" evidence="6">
    <location>
        <begin position="291"/>
        <end position="312"/>
    </location>
</feature>
<sequence>MNNAQRQLSPLFFGILSLPATAMGFALSVQIAALSWILTTQYGLDIHEVGFVWAAGPIAGILGQVIIGIVSDRTWFWGGRRRPFIFIGGFIAAIMLLALPNIDVISSELGIEALIGVAIVVALSLDLAINVSFNPTRSLITDVTPSGDQRTRGYTWMQTISGSFGVLAYAIGAYWGNYVLIYFAVGLVLAFSLLPPLFITEPRELAPNQTDDEEQGTTVEMIMAIKPLWGFALYSLYAMPARIFGFEADHFYVEIAAIILTLGLMAETIFRTETAANSATVGFRKVATANALSWIGVQSMFVYMIAFVQGRISGLDDNSVGQVISISFLILNAVAAILPATVLAPLSRRIGTVATMAVCTATMGLGYFLILGVASTVTTLYLLMAVLGIGWAAIVSLPFAIMSRKANPAKMGQFMGLFNLSIVLPQLFVSLAIGLLVSRMEDQSQVFWVSGIALLLSALAWSQTRDSKGH</sequence>
<protein>
    <submittedName>
        <fullName evidence="7">Na+/melibiose symporter-like transporter</fullName>
    </submittedName>
</protein>
<feature type="transmembrane region" description="Helical" evidence="6">
    <location>
        <begin position="443"/>
        <end position="461"/>
    </location>
</feature>
<keyword evidence="4 6" id="KW-1133">Transmembrane helix</keyword>
<comment type="caution">
    <text evidence="7">The sequence shown here is derived from an EMBL/GenBank/DDBJ whole genome shotgun (WGS) entry which is preliminary data.</text>
</comment>
<evidence type="ECO:0000256" key="1">
    <source>
        <dbReference type="ARBA" id="ARBA00004141"/>
    </source>
</evidence>
<reference evidence="7 8" key="1">
    <citation type="submission" date="2018-10" db="EMBL/GenBank/DDBJ databases">
        <title>Genomic Encyclopedia of Type Strains, Phase IV (KMG-IV): sequencing the most valuable type-strain genomes for metagenomic binning, comparative biology and taxonomic classification.</title>
        <authorList>
            <person name="Goeker M."/>
        </authorList>
    </citation>
    <scope>NUCLEOTIDE SEQUENCE [LARGE SCALE GENOMIC DNA]</scope>
    <source>
        <strain evidence="7 8">DSM 25080</strain>
    </source>
</reference>
<dbReference type="OrthoDB" id="7584869at2"/>
<dbReference type="PANTHER" id="PTHR19432">
    <property type="entry name" value="SUGAR TRANSPORTER"/>
    <property type="match status" value="1"/>
</dbReference>
<dbReference type="AlphaFoldDB" id="A0A3M0ACM6"/>
<evidence type="ECO:0000256" key="4">
    <source>
        <dbReference type="ARBA" id="ARBA00022989"/>
    </source>
</evidence>
<evidence type="ECO:0000256" key="3">
    <source>
        <dbReference type="ARBA" id="ARBA00022692"/>
    </source>
</evidence>
<dbReference type="InterPro" id="IPR036259">
    <property type="entry name" value="MFS_trans_sf"/>
</dbReference>
<evidence type="ECO:0000256" key="5">
    <source>
        <dbReference type="ARBA" id="ARBA00023136"/>
    </source>
</evidence>
<dbReference type="SUPFAM" id="SSF103473">
    <property type="entry name" value="MFS general substrate transporter"/>
    <property type="match status" value="1"/>
</dbReference>
<feature type="transmembrane region" description="Helical" evidence="6">
    <location>
        <begin position="221"/>
        <end position="239"/>
    </location>
</feature>